<evidence type="ECO:0000256" key="2">
    <source>
        <dbReference type="ARBA" id="ARBA00012935"/>
    </source>
</evidence>
<dbReference type="SUPFAM" id="SSF48179">
    <property type="entry name" value="6-phosphogluconate dehydrogenase C-terminal domain-like"/>
    <property type="match status" value="1"/>
</dbReference>
<dbReference type="Pfam" id="PF03721">
    <property type="entry name" value="UDPG_MGDP_dh_N"/>
    <property type="match status" value="1"/>
</dbReference>
<dbReference type="GO" id="GO:0016628">
    <property type="term" value="F:oxidoreductase activity, acting on the CH-CH group of donors, NAD or NADP as acceptor"/>
    <property type="evidence" value="ECO:0007669"/>
    <property type="project" value="InterPro"/>
</dbReference>
<dbReference type="GO" id="GO:0051287">
    <property type="term" value="F:NAD binding"/>
    <property type="evidence" value="ECO:0007669"/>
    <property type="project" value="InterPro"/>
</dbReference>
<organism evidence="10 11">
    <name type="scientific">Zestosphaera tikiterensis</name>
    <dbReference type="NCBI Taxonomy" id="1973259"/>
    <lineage>
        <taxon>Archaea</taxon>
        <taxon>Thermoproteota</taxon>
        <taxon>Thermoprotei</taxon>
        <taxon>Desulfurococcales</taxon>
        <taxon>Desulfurococcaceae</taxon>
        <taxon>Zestosphaera</taxon>
    </lineage>
</organism>
<comment type="catalytic activity">
    <reaction evidence="7">
        <text>UDP-N-acetyl-alpha-D-mannosamine + 2 NAD(+) + H2O = UDP-N-acetyl-alpha-D-mannosaminouronate + 2 NADH + 3 H(+)</text>
        <dbReference type="Rhea" id="RHEA:25780"/>
        <dbReference type="ChEBI" id="CHEBI:15377"/>
        <dbReference type="ChEBI" id="CHEBI:15378"/>
        <dbReference type="ChEBI" id="CHEBI:57540"/>
        <dbReference type="ChEBI" id="CHEBI:57945"/>
        <dbReference type="ChEBI" id="CHEBI:68623"/>
        <dbReference type="ChEBI" id="CHEBI:70731"/>
        <dbReference type="EC" id="1.1.1.336"/>
    </reaction>
</comment>
<dbReference type="InterPro" id="IPR028359">
    <property type="entry name" value="UDP_ManNAc/GlcNAc_DH"/>
</dbReference>
<dbReference type="SMART" id="SM00984">
    <property type="entry name" value="UDPG_MGDP_dh_C"/>
    <property type="match status" value="1"/>
</dbReference>
<evidence type="ECO:0000256" key="6">
    <source>
        <dbReference type="ARBA" id="ARBA00030172"/>
    </source>
</evidence>
<dbReference type="InterPro" id="IPR017476">
    <property type="entry name" value="UDP-Glc/GDP-Man"/>
</dbReference>
<dbReference type="Pfam" id="PF03720">
    <property type="entry name" value="UDPG_MGDP_dh_C"/>
    <property type="match status" value="1"/>
</dbReference>
<dbReference type="InterPro" id="IPR014027">
    <property type="entry name" value="UDP-Glc/GDP-Man_DH_C"/>
</dbReference>
<sequence length="433" mass="47278">MNAICVFGLGYVGLPSAVVFASRGFSVVGVDVDAGKVEAVNRGVSYLREPGLEGLLREAVAGGRLRATMDADEALKLCNTVLIDVPTPVRGGVADLSYVTNVLTRVSRRLRRGTLVVIESTIPPGTTSGLARRILEEGSGLRVEEDFYLAHVPERIAPGKAIEELLNAPRVVGGVGPRSTEVALAIYSRVNPNMIPTDSTTAEFVKLAENTYRDLNIAFANLLALMAESLGIDVYEAIRLASTHPRVRIHQPGPGVGGPCLTKDPYMLASLLQEFWGTELIRLSRRINEFMPHHMVKIIERVAGLEGFKLSGSRIAVLGSAYKGGVDDTRESPSKIVVSELMRRGAVVIVNDPYTSESFGAEYYGDVYKAVEGSDMVVIVTDHPEYRDLDLERVGRVVRRRVIVDGRRVVDPYKAMSLGFKYYGIGYGRAWRI</sequence>
<name>A0A2R7Y3D0_9CREN</name>
<dbReference type="InterPro" id="IPR001732">
    <property type="entry name" value="UDP-Glc/GDP-Man_DH_N"/>
</dbReference>
<evidence type="ECO:0000256" key="8">
    <source>
        <dbReference type="PIRNR" id="PIRNR000124"/>
    </source>
</evidence>
<dbReference type="Gene3D" id="3.40.50.720">
    <property type="entry name" value="NAD(P)-binding Rossmann-like Domain"/>
    <property type="match status" value="2"/>
</dbReference>
<keyword evidence="5" id="KW-0520">NAD</keyword>
<protein>
    <recommendedName>
        <fullName evidence="3">UDP-N-acetyl-D-mannosamine dehydrogenase</fullName>
        <ecNumber evidence="2">1.1.1.336</ecNumber>
    </recommendedName>
    <alternativeName>
        <fullName evidence="6">UDP-ManNAc 6-dehydrogenase</fullName>
    </alternativeName>
</protein>
<dbReference type="SUPFAM" id="SSF51735">
    <property type="entry name" value="NAD(P)-binding Rossmann-fold domains"/>
    <property type="match status" value="1"/>
</dbReference>
<dbReference type="GO" id="GO:0000271">
    <property type="term" value="P:polysaccharide biosynthetic process"/>
    <property type="evidence" value="ECO:0007669"/>
    <property type="project" value="InterPro"/>
</dbReference>
<comment type="caution">
    <text evidence="10">The sequence shown here is derived from an EMBL/GenBank/DDBJ whole genome shotgun (WGS) entry which is preliminary data.</text>
</comment>
<dbReference type="GO" id="GO:0089714">
    <property type="term" value="F:UDP-N-acetyl-D-mannosamine dehydrogenase activity"/>
    <property type="evidence" value="ECO:0007669"/>
    <property type="project" value="UniProtKB-EC"/>
</dbReference>
<evidence type="ECO:0000256" key="3">
    <source>
        <dbReference type="ARBA" id="ARBA00016796"/>
    </source>
</evidence>
<dbReference type="InterPro" id="IPR008927">
    <property type="entry name" value="6-PGluconate_DH-like_C_sf"/>
</dbReference>
<evidence type="ECO:0000256" key="7">
    <source>
        <dbReference type="ARBA" id="ARBA00049130"/>
    </source>
</evidence>
<dbReference type="InterPro" id="IPR014026">
    <property type="entry name" value="UDP-Glc/GDP-Man_DH_dimer"/>
</dbReference>
<dbReference type="InterPro" id="IPR036220">
    <property type="entry name" value="UDP-Glc/GDP-Man_DH_C_sf"/>
</dbReference>
<dbReference type="InterPro" id="IPR036291">
    <property type="entry name" value="NAD(P)-bd_dom_sf"/>
</dbReference>
<evidence type="ECO:0000259" key="9">
    <source>
        <dbReference type="SMART" id="SM00984"/>
    </source>
</evidence>
<evidence type="ECO:0000256" key="5">
    <source>
        <dbReference type="ARBA" id="ARBA00023027"/>
    </source>
</evidence>
<evidence type="ECO:0000256" key="4">
    <source>
        <dbReference type="ARBA" id="ARBA00023002"/>
    </source>
</evidence>
<feature type="domain" description="UDP-glucose/GDP-mannose dehydrogenase C-terminal" evidence="9">
    <location>
        <begin position="316"/>
        <end position="412"/>
    </location>
</feature>
<dbReference type="EC" id="1.1.1.336" evidence="2"/>
<evidence type="ECO:0000313" key="11">
    <source>
        <dbReference type="Proteomes" id="UP000244093"/>
    </source>
</evidence>
<dbReference type="PIRSF" id="PIRSF500136">
    <property type="entry name" value="UDP_ManNAc_DH"/>
    <property type="match status" value="1"/>
</dbReference>
<gene>
    <name evidence="10" type="ORF">B7O98_08040</name>
</gene>
<dbReference type="NCBIfam" id="TIGR03026">
    <property type="entry name" value="NDP-sugDHase"/>
    <property type="match status" value="1"/>
</dbReference>
<dbReference type="AlphaFoldDB" id="A0A2R7Y3D0"/>
<proteinExistence type="inferred from homology"/>
<dbReference type="Pfam" id="PF00984">
    <property type="entry name" value="UDPG_MGDP_dh"/>
    <property type="match status" value="1"/>
</dbReference>
<comment type="similarity">
    <text evidence="1 8">Belongs to the UDP-glucose/GDP-mannose dehydrogenase family.</text>
</comment>
<dbReference type="PANTHER" id="PTHR43491">
    <property type="entry name" value="UDP-N-ACETYL-D-MANNOSAMINE DEHYDROGENASE"/>
    <property type="match status" value="1"/>
</dbReference>
<dbReference type="PIRSF" id="PIRSF000124">
    <property type="entry name" value="UDPglc_GDPman_dh"/>
    <property type="match status" value="1"/>
</dbReference>
<reference evidence="10 11" key="1">
    <citation type="journal article" date="2018" name="Syst. Appl. Microbiol.">
        <title>A new symbiotic nanoarchaeote (Candidatus Nanoclepta minutus) and its host (Zestosphaera tikiterensis gen. nov., sp. nov.) from a New Zealand hot spring.</title>
        <authorList>
            <person name="St John E."/>
            <person name="Liu Y."/>
            <person name="Podar M."/>
            <person name="Stott M.B."/>
            <person name="Meneghin J."/>
            <person name="Chen Z."/>
            <person name="Lagutin K."/>
            <person name="Mitchell K."/>
            <person name="Reysenbach A.L."/>
        </authorList>
    </citation>
    <scope>NUCLEOTIDE SEQUENCE [LARGE SCALE GENOMIC DNA]</scope>
    <source>
        <strain evidence="10">NZ3</strain>
    </source>
</reference>
<dbReference type="SUPFAM" id="SSF52413">
    <property type="entry name" value="UDP-glucose/GDP-mannose dehydrogenase C-terminal domain"/>
    <property type="match status" value="1"/>
</dbReference>
<evidence type="ECO:0000256" key="1">
    <source>
        <dbReference type="ARBA" id="ARBA00006601"/>
    </source>
</evidence>
<dbReference type="PANTHER" id="PTHR43491:SF2">
    <property type="entry name" value="UDP-N-ACETYL-D-MANNOSAMINE DEHYDROGENASE"/>
    <property type="match status" value="1"/>
</dbReference>
<keyword evidence="4" id="KW-0560">Oxidoreductase</keyword>
<dbReference type="EMBL" id="NBVN01000005">
    <property type="protein sequence ID" value="PUA31929.1"/>
    <property type="molecule type" value="Genomic_DNA"/>
</dbReference>
<accession>A0A2R7Y3D0</accession>
<evidence type="ECO:0000313" key="10">
    <source>
        <dbReference type="EMBL" id="PUA31929.1"/>
    </source>
</evidence>
<dbReference type="Proteomes" id="UP000244093">
    <property type="component" value="Unassembled WGS sequence"/>
</dbReference>